<dbReference type="Pfam" id="PF18862">
    <property type="entry name" value="ApeA_NTD1"/>
    <property type="match status" value="1"/>
</dbReference>
<organism evidence="3 4">
    <name type="scientific">Bifidobacterium pullorum subsp. gallinarum</name>
    <dbReference type="NCBI Taxonomy" id="78344"/>
    <lineage>
        <taxon>Bacteria</taxon>
        <taxon>Bacillati</taxon>
        <taxon>Actinomycetota</taxon>
        <taxon>Actinomycetes</taxon>
        <taxon>Bifidobacteriales</taxon>
        <taxon>Bifidobacteriaceae</taxon>
        <taxon>Bifidobacterium</taxon>
    </lineage>
</organism>
<evidence type="ECO:0000313" key="4">
    <source>
        <dbReference type="Proteomes" id="UP000293589"/>
    </source>
</evidence>
<dbReference type="EMBL" id="CP035464">
    <property type="protein sequence ID" value="QAY33243.1"/>
    <property type="molecule type" value="Genomic_DNA"/>
</dbReference>
<gene>
    <name evidence="3" type="ORF">ESN35_07355</name>
</gene>
<dbReference type="RefSeq" id="WP_129237755.1">
    <property type="nucleotide sequence ID" value="NZ_CP035464.1"/>
</dbReference>
<evidence type="ECO:0000313" key="3">
    <source>
        <dbReference type="EMBL" id="QAY33243.1"/>
    </source>
</evidence>
<feature type="domain" description="ApeA N-terminal" evidence="2">
    <location>
        <begin position="78"/>
        <end position="289"/>
    </location>
</feature>
<reference evidence="3 4" key="1">
    <citation type="submission" date="2019-01" db="EMBL/GenBank/DDBJ databases">
        <title>Complete genome sequence of Bifidobacterium gallinarum CACC 514.</title>
        <authorList>
            <person name="Jung M."/>
        </authorList>
    </citation>
    <scope>NUCLEOTIDE SEQUENCE [LARGE SCALE GENOMIC DNA]</scope>
    <source>
        <strain evidence="3 4">CACC 514</strain>
    </source>
</reference>
<sequence>MNNNTLEIGENRPGTLFTGESLIGDIPASLTRTDNHISIEIPWFENNPIIRWFSTGVQFMDDPNKIKYSYIPPRQMWFSDSHGTVCLLGCSVGPMTHRWGTGGVGTLYFQYAIMDASIGVDYSRITQLRSSITGLRQWVGSSSVQEHLQTEHADGYIMPLITSNNITLRSPENIRFGANSCFRSHWSVSRHDDIVQIHDIMYLESSASAPVPWNDLQQDHHALRDLLRISSWRNHIGTISSVSLDQDCCRVETGAAYQKRWCPVITPNTKESALPQNVRHLLKYSDFTNSGFEPWLSLRMKYSRAINPMMSLFQLKGATIEAWVTQCAIGLEALGYLLFIDDGDSEQQANKHSFKSRLERIADQFDSRWPFNISQWATTMSDTYNGIKHANRPLPDLLTSLNAWRESVQVFRGWIALQLGLDYDTLLNRLQWDHMSNRYLEA</sequence>
<proteinExistence type="predicted"/>
<protein>
    <submittedName>
        <fullName evidence="3">Uncharacterized protein</fullName>
    </submittedName>
</protein>
<dbReference type="Proteomes" id="UP000293589">
    <property type="component" value="Chromosome"/>
</dbReference>
<accession>A0A4P6DTE6</accession>
<name>A0A4P6DTE6_9BIFI</name>
<feature type="domain" description="Apea-like HEPN" evidence="1">
    <location>
        <begin position="350"/>
        <end position="424"/>
    </location>
</feature>
<dbReference type="InterPro" id="IPR041229">
    <property type="entry name" value="HEPN_Apea"/>
</dbReference>
<dbReference type="AlphaFoldDB" id="A0A4P6DTE6"/>
<evidence type="ECO:0000259" key="1">
    <source>
        <dbReference type="Pfam" id="PF18739"/>
    </source>
</evidence>
<dbReference type="KEGG" id="bgx:ESN35_07355"/>
<evidence type="ECO:0000259" key="2">
    <source>
        <dbReference type="Pfam" id="PF18862"/>
    </source>
</evidence>
<dbReference type="Pfam" id="PF18739">
    <property type="entry name" value="HEPN_Apea"/>
    <property type="match status" value="1"/>
</dbReference>
<dbReference type="InterPro" id="IPR041223">
    <property type="entry name" value="ApeA_NTD"/>
</dbReference>